<reference evidence="2" key="1">
    <citation type="submission" date="2015-04" db="EMBL/GenBank/DDBJ databases">
        <title>The genome sequence of the plant pathogenic Rhizarian Plasmodiophora brassicae reveals insights in its biotrophic life cycle and the origin of chitin synthesis.</title>
        <authorList>
            <person name="Schwelm A."/>
            <person name="Fogelqvist J."/>
            <person name="Knaust A."/>
            <person name="Julke S."/>
            <person name="Lilja T."/>
            <person name="Dhandapani V."/>
            <person name="Bonilla-Rosso G."/>
            <person name="Karlsson M."/>
            <person name="Shevchenko A."/>
            <person name="Choi S.R."/>
            <person name="Kim H.G."/>
            <person name="Park J.Y."/>
            <person name="Lim Y.P."/>
            <person name="Ludwig-Muller J."/>
            <person name="Dixelius C."/>
        </authorList>
    </citation>
    <scope>NUCLEOTIDE SEQUENCE</scope>
    <source>
        <tissue evidence="2">Potato root galls</tissue>
    </source>
</reference>
<evidence type="ECO:0000256" key="1">
    <source>
        <dbReference type="ARBA" id="ARBA00008601"/>
    </source>
</evidence>
<accession>A0A0H5R8A2</accession>
<sequence>MPGAAKKRFGPVPIASVVPYTRRENGSVWIMSWKNCLDTRYQSSRFYHDLVVTSDNDDDFMDPFPRISQVLEVSTGAAFGSASKLSKRLRSAKGMLRLSDAGNATDLFLIPVCPAELVSSSIGQGYWINVVDLHSRFAHDLIDCQFGPIELYILFLTRMQAHFDVIVSHLSSLSILPAFPAPSVLSNPTQKPPRVFSDEYFSCKACSRFVFDLSEVAVHDKGSGDCGSIFLSEAVDAWNDALCEAAGKLWCPYCRSRIGSYNWSGSPCSCGEWISPAIQIPKSRVDVKVRRPVLQR</sequence>
<protein>
    <submittedName>
        <fullName evidence="2">Uncharacterized protein</fullName>
    </submittedName>
</protein>
<comment type="similarity">
    <text evidence="1">Belongs to the protein-tyrosine phosphatase family. Non-receptor class dual specificity subfamily.</text>
</comment>
<dbReference type="PANTHER" id="PTHR45848">
    <property type="entry name" value="DUAL SPECIFICITY PROTEIN PHOSPHATASE 12 FAMILY MEMBER"/>
    <property type="match status" value="1"/>
</dbReference>
<dbReference type="AlphaFoldDB" id="A0A0H5R8A2"/>
<dbReference type="EMBL" id="HACM01009918">
    <property type="protein sequence ID" value="CRZ10360.1"/>
    <property type="molecule type" value="Transcribed_RNA"/>
</dbReference>
<proteinExistence type="inferred from homology"/>
<organism evidence="2">
    <name type="scientific">Spongospora subterranea</name>
    <dbReference type="NCBI Taxonomy" id="70186"/>
    <lineage>
        <taxon>Eukaryota</taxon>
        <taxon>Sar</taxon>
        <taxon>Rhizaria</taxon>
        <taxon>Endomyxa</taxon>
        <taxon>Phytomyxea</taxon>
        <taxon>Plasmodiophorida</taxon>
        <taxon>Plasmodiophoridae</taxon>
        <taxon>Spongospora</taxon>
    </lineage>
</organism>
<evidence type="ECO:0000313" key="2">
    <source>
        <dbReference type="EMBL" id="CRZ10360.1"/>
    </source>
</evidence>
<name>A0A0H5R8A2_9EUKA</name>